<organism evidence="9 10">
    <name type="scientific">Acetobacteroides hydrogenigenes</name>
    <dbReference type="NCBI Taxonomy" id="979970"/>
    <lineage>
        <taxon>Bacteria</taxon>
        <taxon>Pseudomonadati</taxon>
        <taxon>Bacteroidota</taxon>
        <taxon>Bacteroidia</taxon>
        <taxon>Bacteroidales</taxon>
        <taxon>Rikenellaceae</taxon>
        <taxon>Acetobacteroides</taxon>
    </lineage>
</organism>
<keyword evidence="5 8" id="KW-1133">Transmembrane helix</keyword>
<keyword evidence="2" id="KW-1003">Cell membrane</keyword>
<dbReference type="PANTHER" id="PTHR22926">
    <property type="entry name" value="PHOSPHO-N-ACETYLMURAMOYL-PENTAPEPTIDE-TRANSFERASE"/>
    <property type="match status" value="1"/>
</dbReference>
<feature type="transmembrane region" description="Helical" evidence="8">
    <location>
        <begin position="151"/>
        <end position="172"/>
    </location>
</feature>
<dbReference type="InterPro" id="IPR000715">
    <property type="entry name" value="Glycosyl_transferase_4"/>
</dbReference>
<name>A0A4V2RQ79_9BACT</name>
<feature type="transmembrane region" description="Helical" evidence="8">
    <location>
        <begin position="236"/>
        <end position="256"/>
    </location>
</feature>
<feature type="transmembrane region" description="Helical" evidence="8">
    <location>
        <begin position="90"/>
        <end position="110"/>
    </location>
</feature>
<dbReference type="GO" id="GO:0044038">
    <property type="term" value="P:cell wall macromolecule biosynthetic process"/>
    <property type="evidence" value="ECO:0007669"/>
    <property type="project" value="TreeGrafter"/>
</dbReference>
<evidence type="ECO:0000313" key="9">
    <source>
        <dbReference type="EMBL" id="TCN70520.1"/>
    </source>
</evidence>
<evidence type="ECO:0000256" key="6">
    <source>
        <dbReference type="ARBA" id="ARBA00023136"/>
    </source>
</evidence>
<reference evidence="9 10" key="1">
    <citation type="submission" date="2019-03" db="EMBL/GenBank/DDBJ databases">
        <title>Genomic Encyclopedia of Archaeal and Bacterial Type Strains, Phase II (KMG-II): from individual species to whole genera.</title>
        <authorList>
            <person name="Goeker M."/>
        </authorList>
    </citation>
    <scope>NUCLEOTIDE SEQUENCE [LARGE SCALE GENOMIC DNA]</scope>
    <source>
        <strain evidence="9 10">RL-C</strain>
    </source>
</reference>
<keyword evidence="7" id="KW-0479">Metal-binding</keyword>
<feature type="transmembrane region" description="Helical" evidence="8">
    <location>
        <begin position="341"/>
        <end position="359"/>
    </location>
</feature>
<keyword evidence="6 8" id="KW-0472">Membrane</keyword>
<feature type="binding site" evidence="7">
    <location>
        <position position="234"/>
    </location>
    <ligand>
        <name>Mg(2+)</name>
        <dbReference type="ChEBI" id="CHEBI:18420"/>
    </ligand>
</feature>
<dbReference type="CDD" id="cd06853">
    <property type="entry name" value="GT_WecA_like"/>
    <property type="match status" value="1"/>
</dbReference>
<dbReference type="GO" id="GO:0046872">
    <property type="term" value="F:metal ion binding"/>
    <property type="evidence" value="ECO:0007669"/>
    <property type="project" value="UniProtKB-KW"/>
</dbReference>
<feature type="transmembrane region" description="Helical" evidence="8">
    <location>
        <begin position="179"/>
        <end position="197"/>
    </location>
</feature>
<evidence type="ECO:0000256" key="7">
    <source>
        <dbReference type="PIRSR" id="PIRSR600715-1"/>
    </source>
</evidence>
<evidence type="ECO:0000256" key="5">
    <source>
        <dbReference type="ARBA" id="ARBA00022989"/>
    </source>
</evidence>
<evidence type="ECO:0000256" key="8">
    <source>
        <dbReference type="SAM" id="Phobius"/>
    </source>
</evidence>
<keyword evidence="10" id="KW-1185">Reference proteome</keyword>
<gene>
    <name evidence="9" type="ORF">CLV25_10335</name>
</gene>
<evidence type="ECO:0000256" key="1">
    <source>
        <dbReference type="ARBA" id="ARBA00004651"/>
    </source>
</evidence>
<keyword evidence="4 8" id="KW-0812">Transmembrane</keyword>
<dbReference type="AlphaFoldDB" id="A0A4V2RQ79"/>
<accession>A0A4V2RQ79</accession>
<keyword evidence="3 9" id="KW-0808">Transferase</keyword>
<comment type="cofactor">
    <cofactor evidence="7">
        <name>Mg(2+)</name>
        <dbReference type="ChEBI" id="CHEBI:18420"/>
    </cofactor>
</comment>
<feature type="binding site" evidence="7">
    <location>
        <position position="172"/>
    </location>
    <ligand>
        <name>Mg(2+)</name>
        <dbReference type="ChEBI" id="CHEBI:18420"/>
    </ligand>
</feature>
<dbReference type="RefSeq" id="WP_131838390.1">
    <property type="nucleotide sequence ID" value="NZ_SLWB01000003.1"/>
</dbReference>
<dbReference type="PANTHER" id="PTHR22926:SF3">
    <property type="entry name" value="UNDECAPRENYL-PHOSPHATE ALPHA-N-ACETYLGLUCOSAMINYL 1-PHOSPHATE TRANSFERASE"/>
    <property type="match status" value="1"/>
</dbReference>
<dbReference type="GO" id="GO:0071555">
    <property type="term" value="P:cell wall organization"/>
    <property type="evidence" value="ECO:0007669"/>
    <property type="project" value="TreeGrafter"/>
</dbReference>
<comment type="caution">
    <text evidence="9">The sequence shown here is derived from an EMBL/GenBank/DDBJ whole genome shotgun (WGS) entry which is preliminary data.</text>
</comment>
<dbReference type="Proteomes" id="UP000294830">
    <property type="component" value="Unassembled WGS sequence"/>
</dbReference>
<dbReference type="PROSITE" id="PS01348">
    <property type="entry name" value="MRAY_2"/>
    <property type="match status" value="1"/>
</dbReference>
<evidence type="ECO:0000256" key="3">
    <source>
        <dbReference type="ARBA" id="ARBA00022679"/>
    </source>
</evidence>
<dbReference type="Pfam" id="PF00953">
    <property type="entry name" value="Glycos_transf_4"/>
    <property type="match status" value="1"/>
</dbReference>
<feature type="transmembrane region" description="Helical" evidence="8">
    <location>
        <begin position="307"/>
        <end position="335"/>
    </location>
</feature>
<feature type="transmembrane region" description="Helical" evidence="8">
    <location>
        <begin position="55"/>
        <end position="78"/>
    </location>
</feature>
<evidence type="ECO:0000256" key="4">
    <source>
        <dbReference type="ARBA" id="ARBA00022692"/>
    </source>
</evidence>
<dbReference type="GO" id="GO:0005886">
    <property type="term" value="C:plasma membrane"/>
    <property type="evidence" value="ECO:0007669"/>
    <property type="project" value="UniProtKB-SubCell"/>
</dbReference>
<dbReference type="EMBL" id="SLWB01000003">
    <property type="protein sequence ID" value="TCN70520.1"/>
    <property type="molecule type" value="Genomic_DNA"/>
</dbReference>
<sequence length="391" mass="43489">MDKLVTINLLICLTFSISAAIGFIIVPRIVMISRRKGLYDFVNERKVHTTQVPRLGGVSFLPALLFSVSFVMGIRYLIGLEVPDSISNSVLIETLFLLCGMVVLFFIGLADDLISVSFRYKLLSQIMVALLMILSGVYVNDMHGFLGIHAIPSWAGYLLTIILVCFVINAINLIDGIDGLASGLSSIALASLGFWFLGQGLFVYSMLALAMLGVIIPFFIYNVFGRKYKIFMGDTGSLLIGYLIAFLSAKLCMVSVSGPVFDFKGAPIFIFAILFIPLFDAARVFIERMRAGKSPFYPDKTHIHHKFLALGFSHRQTMVAIILIEGAVIMVDIILSQYLDITLMFFANIVLGVFMMLVLHRIQSKIDEDEAEHTPLTPFKRVSVEKINERV</sequence>
<dbReference type="OrthoDB" id="9783652at2"/>
<evidence type="ECO:0000313" key="10">
    <source>
        <dbReference type="Proteomes" id="UP000294830"/>
    </source>
</evidence>
<feature type="transmembrane region" description="Helical" evidence="8">
    <location>
        <begin position="122"/>
        <end position="139"/>
    </location>
</feature>
<feature type="transmembrane region" description="Helical" evidence="8">
    <location>
        <begin position="268"/>
        <end position="286"/>
    </location>
</feature>
<dbReference type="InterPro" id="IPR018480">
    <property type="entry name" value="PNAcMuramoyl-5peptid_Trfase_CS"/>
</dbReference>
<dbReference type="GO" id="GO:0016780">
    <property type="term" value="F:phosphotransferase activity, for other substituted phosphate groups"/>
    <property type="evidence" value="ECO:0007669"/>
    <property type="project" value="InterPro"/>
</dbReference>
<proteinExistence type="predicted"/>
<dbReference type="GO" id="GO:0009103">
    <property type="term" value="P:lipopolysaccharide biosynthetic process"/>
    <property type="evidence" value="ECO:0007669"/>
    <property type="project" value="TreeGrafter"/>
</dbReference>
<evidence type="ECO:0000256" key="2">
    <source>
        <dbReference type="ARBA" id="ARBA00022475"/>
    </source>
</evidence>
<keyword evidence="7" id="KW-0460">Magnesium</keyword>
<protein>
    <submittedName>
        <fullName evidence="9">UDP-N-acetylmuramyl pentapeptide phosphotransferase/UDP-N-acetylglucosamine-1-phosphate transferase</fullName>
    </submittedName>
</protein>
<feature type="transmembrane region" description="Helical" evidence="8">
    <location>
        <begin position="6"/>
        <end position="26"/>
    </location>
</feature>
<feature type="transmembrane region" description="Helical" evidence="8">
    <location>
        <begin position="203"/>
        <end position="224"/>
    </location>
</feature>
<comment type="subcellular location">
    <subcellularLocation>
        <location evidence="1">Cell membrane</location>
        <topology evidence="1">Multi-pass membrane protein</topology>
    </subcellularLocation>
</comment>